<sequence length="120" mass="13241">MTGALGHDAAPRTLSYDERLFAYLPWPGYTAVDRTAASSTTHWDDRHTALASLASIPDPDAFAAAAAHTPYGPIDLFILHAGPGTWTWNDIHFRPTQFTPAHFTVRTLPNDTVIAIRRTR</sequence>
<evidence type="ECO:0000313" key="2">
    <source>
        <dbReference type="Proteomes" id="UP000295431"/>
    </source>
</evidence>
<protein>
    <submittedName>
        <fullName evidence="1">Uncharacterized protein</fullName>
    </submittedName>
</protein>
<gene>
    <name evidence="1" type="ORF">E1284_06415</name>
</gene>
<dbReference type="EMBL" id="SMJW01000020">
    <property type="protein sequence ID" value="TDC18358.1"/>
    <property type="molecule type" value="Genomic_DNA"/>
</dbReference>
<dbReference type="Proteomes" id="UP000295431">
    <property type="component" value="Unassembled WGS sequence"/>
</dbReference>
<keyword evidence="2" id="KW-1185">Reference proteome</keyword>
<reference evidence="1 2" key="1">
    <citation type="submission" date="2019-03" db="EMBL/GenBank/DDBJ databases">
        <title>Draft genome sequences of novel Actinobacteria.</title>
        <authorList>
            <person name="Sahin N."/>
            <person name="Ay H."/>
            <person name="Saygin H."/>
        </authorList>
    </citation>
    <scope>NUCLEOTIDE SEQUENCE [LARGE SCALE GENOMIC DNA]</scope>
    <source>
        <strain evidence="1 2">DSM 45347</strain>
    </source>
</reference>
<evidence type="ECO:0000313" key="1">
    <source>
        <dbReference type="EMBL" id="TDC18358.1"/>
    </source>
</evidence>
<dbReference type="AlphaFoldDB" id="A0A4R4P779"/>
<accession>A0A4R4P779</accession>
<comment type="caution">
    <text evidence="1">The sequence shown here is derived from an EMBL/GenBank/DDBJ whole genome shotgun (WGS) entry which is preliminary data.</text>
</comment>
<dbReference type="RefSeq" id="WP_131938060.1">
    <property type="nucleotide sequence ID" value="NZ_SMJW01000020.1"/>
</dbReference>
<name>A0A4R4P779_9ACTN</name>
<proteinExistence type="predicted"/>
<organism evidence="1 2">
    <name type="scientific">Actinomadura bangladeshensis</name>
    <dbReference type="NCBI Taxonomy" id="453573"/>
    <lineage>
        <taxon>Bacteria</taxon>
        <taxon>Bacillati</taxon>
        <taxon>Actinomycetota</taxon>
        <taxon>Actinomycetes</taxon>
        <taxon>Streptosporangiales</taxon>
        <taxon>Thermomonosporaceae</taxon>
        <taxon>Actinomadura</taxon>
    </lineage>
</organism>